<dbReference type="InterPro" id="IPR005064">
    <property type="entry name" value="BUG"/>
</dbReference>
<reference evidence="3 4" key="1">
    <citation type="submission" date="2018-01" db="EMBL/GenBank/DDBJ databases">
        <title>Draft genome sequence of Jiangella sp. GTF31.</title>
        <authorList>
            <person name="Sahin N."/>
            <person name="Ay H."/>
            <person name="Saygin H."/>
        </authorList>
    </citation>
    <scope>NUCLEOTIDE SEQUENCE [LARGE SCALE GENOMIC DNA]</scope>
    <source>
        <strain evidence="3 4">GTF31</strain>
    </source>
</reference>
<evidence type="ECO:0000256" key="1">
    <source>
        <dbReference type="ARBA" id="ARBA00006987"/>
    </source>
</evidence>
<keyword evidence="2" id="KW-0732">Signal</keyword>
<evidence type="ECO:0008006" key="5">
    <source>
        <dbReference type="Google" id="ProtNLM"/>
    </source>
</evidence>
<dbReference type="Pfam" id="PF03401">
    <property type="entry name" value="TctC"/>
    <property type="match status" value="1"/>
</dbReference>
<sequence>MDEFMSRTPATKRRAAAALVLVAPLALAACSEDSAAGDDGPWEPDRDIEWIVPYSAGGGFDTYSRGIAEVMQGNHLPDGVNIVVRNTPPLPQGISSMFNADADGYTIGILPMPAAIAQQIQEPDLAQWETSEFTVLGQVDENGYVVYVPADSEYETIEDLIAADDIRAITVEQGSSSALAGLATIQALDLDAEVTYGAEGSAEVVTAALRGDADFFVYGSTDLVGFVESGDIRPLLYLGTEDQLPESFDWLDDVPTAEEAGFPDLAGAVTELRVIVAPPDLPEPVAEYLRGALADAMADEEFIAWAEEAGRPIVPRTAEETEAAIADQITQMEELVPQLSGS</sequence>
<dbReference type="PIRSF" id="PIRSF017082">
    <property type="entry name" value="YflP"/>
    <property type="match status" value="1"/>
</dbReference>
<name>A0A2W2AYS6_9ACTN</name>
<feature type="signal peptide" evidence="2">
    <location>
        <begin position="1"/>
        <end position="28"/>
    </location>
</feature>
<feature type="chain" id="PRO_5016121843" description="Tripartite tricarboxylate transporter substrate binding protein" evidence="2">
    <location>
        <begin position="29"/>
        <end position="342"/>
    </location>
</feature>
<organism evidence="3 4">
    <name type="scientific">Jiangella anatolica</name>
    <dbReference type="NCBI Taxonomy" id="2670374"/>
    <lineage>
        <taxon>Bacteria</taxon>
        <taxon>Bacillati</taxon>
        <taxon>Actinomycetota</taxon>
        <taxon>Actinomycetes</taxon>
        <taxon>Jiangellales</taxon>
        <taxon>Jiangellaceae</taxon>
        <taxon>Jiangella</taxon>
    </lineage>
</organism>
<comment type="similarity">
    <text evidence="1">Belongs to the UPF0065 (bug) family.</text>
</comment>
<gene>
    <name evidence="3" type="ORF">C1I92_26325</name>
</gene>
<evidence type="ECO:0000256" key="2">
    <source>
        <dbReference type="SAM" id="SignalP"/>
    </source>
</evidence>
<accession>A0A2W2AYS6</accession>
<protein>
    <recommendedName>
        <fullName evidence="5">Tripartite tricarboxylate transporter substrate binding protein</fullName>
    </recommendedName>
</protein>
<dbReference type="Gene3D" id="3.40.190.10">
    <property type="entry name" value="Periplasmic binding protein-like II"/>
    <property type="match status" value="1"/>
</dbReference>
<evidence type="ECO:0000313" key="3">
    <source>
        <dbReference type="EMBL" id="PZF80365.1"/>
    </source>
</evidence>
<proteinExistence type="inferred from homology"/>
<dbReference type="CDD" id="cd07012">
    <property type="entry name" value="PBP2_Bug_TTT"/>
    <property type="match status" value="1"/>
</dbReference>
<dbReference type="PROSITE" id="PS51257">
    <property type="entry name" value="PROKAR_LIPOPROTEIN"/>
    <property type="match status" value="1"/>
</dbReference>
<dbReference type="InterPro" id="IPR042100">
    <property type="entry name" value="Bug_dom1"/>
</dbReference>
<comment type="caution">
    <text evidence="3">The sequence shown here is derived from an EMBL/GenBank/DDBJ whole genome shotgun (WGS) entry which is preliminary data.</text>
</comment>
<dbReference type="Proteomes" id="UP000248764">
    <property type="component" value="Unassembled WGS sequence"/>
</dbReference>
<keyword evidence="4" id="KW-1185">Reference proteome</keyword>
<dbReference type="PANTHER" id="PTHR42928:SF5">
    <property type="entry name" value="BLR1237 PROTEIN"/>
    <property type="match status" value="1"/>
</dbReference>
<dbReference type="PANTHER" id="PTHR42928">
    <property type="entry name" value="TRICARBOXYLATE-BINDING PROTEIN"/>
    <property type="match status" value="1"/>
</dbReference>
<dbReference type="SUPFAM" id="SSF53850">
    <property type="entry name" value="Periplasmic binding protein-like II"/>
    <property type="match status" value="1"/>
</dbReference>
<dbReference type="Gene3D" id="3.40.190.150">
    <property type="entry name" value="Bordetella uptake gene, domain 1"/>
    <property type="match status" value="1"/>
</dbReference>
<dbReference type="AlphaFoldDB" id="A0A2W2AYS6"/>
<dbReference type="EMBL" id="POTW01000090">
    <property type="protein sequence ID" value="PZF80365.1"/>
    <property type="molecule type" value="Genomic_DNA"/>
</dbReference>
<evidence type="ECO:0000313" key="4">
    <source>
        <dbReference type="Proteomes" id="UP000248764"/>
    </source>
</evidence>